<keyword evidence="3" id="KW-0805">Transcription regulation</keyword>
<dbReference type="PANTHER" id="PTHR47338">
    <property type="entry name" value="ZN(II)2CYS6 TRANSCRIPTION FACTOR (EUROFUNG)-RELATED"/>
    <property type="match status" value="1"/>
</dbReference>
<protein>
    <recommendedName>
        <fullName evidence="6">Xylanolytic transcriptional activator regulatory domain-containing protein</fullName>
    </recommendedName>
</protein>
<dbReference type="OrthoDB" id="4157231at2759"/>
<dbReference type="PANTHER" id="PTHR47338:SF20">
    <property type="entry name" value="ZN(II)2CYS6 TRANSCRIPTION FACTOR (EUROFUNG)"/>
    <property type="match status" value="1"/>
</dbReference>
<evidence type="ECO:0000313" key="8">
    <source>
        <dbReference type="Proteomes" id="UP000054466"/>
    </source>
</evidence>
<keyword evidence="8" id="KW-1185">Reference proteome</keyword>
<dbReference type="VEuPathDB" id="FungiDB:PV07_02390"/>
<sequence length="308" mass="35354">MQSSLYITVKNIISLLEATDYLSLEMCQCRLLIVFYEIGHGLFPAASISIAACAQAARTLGLHNQWSTPVTTQHTLDEEERRRVWWAVFNLDRFINLCNNDALFATEDPRTDVLLPFDDGTSSDITMGQFARECQISYLVGRVLRHVLDPTSDRNFHASEELQLERTLKAFMPLLMEEDSKYGQYCAALAICTSALFNLYDAAMKQYNDEDLGKLRILDCIESAAIRLVDFSRHLFADPESIDIRNMSPLIPLSLYQAAMIQYRAWKRTNEIFCKERVTSLFKILANFSKRWFAAAKYLQTLHSLKME</sequence>
<dbReference type="GO" id="GO:0003677">
    <property type="term" value="F:DNA binding"/>
    <property type="evidence" value="ECO:0007669"/>
    <property type="project" value="InterPro"/>
</dbReference>
<comment type="subcellular location">
    <subcellularLocation>
        <location evidence="1">Nucleus</location>
    </subcellularLocation>
</comment>
<dbReference type="InterPro" id="IPR007219">
    <property type="entry name" value="XnlR_reg_dom"/>
</dbReference>
<evidence type="ECO:0000256" key="4">
    <source>
        <dbReference type="ARBA" id="ARBA00023163"/>
    </source>
</evidence>
<dbReference type="InterPro" id="IPR050815">
    <property type="entry name" value="TF_fung"/>
</dbReference>
<dbReference type="GO" id="GO:0000981">
    <property type="term" value="F:DNA-binding transcription factor activity, RNA polymerase II-specific"/>
    <property type="evidence" value="ECO:0007669"/>
    <property type="project" value="InterPro"/>
</dbReference>
<dbReference type="GO" id="GO:0006351">
    <property type="term" value="P:DNA-templated transcription"/>
    <property type="evidence" value="ECO:0007669"/>
    <property type="project" value="InterPro"/>
</dbReference>
<dbReference type="STRING" id="569365.A0A0D2A5R3"/>
<dbReference type="RefSeq" id="XP_016255922.1">
    <property type="nucleotide sequence ID" value="XM_016388994.1"/>
</dbReference>
<dbReference type="GO" id="GO:0008270">
    <property type="term" value="F:zinc ion binding"/>
    <property type="evidence" value="ECO:0007669"/>
    <property type="project" value="InterPro"/>
</dbReference>
<evidence type="ECO:0000256" key="2">
    <source>
        <dbReference type="ARBA" id="ARBA00022723"/>
    </source>
</evidence>
<evidence type="ECO:0000256" key="1">
    <source>
        <dbReference type="ARBA" id="ARBA00004123"/>
    </source>
</evidence>
<reference evidence="7 8" key="1">
    <citation type="submission" date="2015-01" db="EMBL/GenBank/DDBJ databases">
        <title>The Genome Sequence of Cladophialophora immunda CBS83496.</title>
        <authorList>
            <consortium name="The Broad Institute Genomics Platform"/>
            <person name="Cuomo C."/>
            <person name="de Hoog S."/>
            <person name="Gorbushina A."/>
            <person name="Stielow B."/>
            <person name="Teixiera M."/>
            <person name="Abouelleil A."/>
            <person name="Chapman S.B."/>
            <person name="Priest M."/>
            <person name="Young S.K."/>
            <person name="Wortman J."/>
            <person name="Nusbaum C."/>
            <person name="Birren B."/>
        </authorList>
    </citation>
    <scope>NUCLEOTIDE SEQUENCE [LARGE SCALE GENOMIC DNA]</scope>
    <source>
        <strain evidence="7 8">CBS 83496</strain>
    </source>
</reference>
<dbReference type="EMBL" id="KN847040">
    <property type="protein sequence ID" value="KIW35706.1"/>
    <property type="molecule type" value="Genomic_DNA"/>
</dbReference>
<dbReference type="GeneID" id="27341584"/>
<feature type="domain" description="Xylanolytic transcriptional activator regulatory" evidence="6">
    <location>
        <begin position="46"/>
        <end position="122"/>
    </location>
</feature>
<dbReference type="Proteomes" id="UP000054466">
    <property type="component" value="Unassembled WGS sequence"/>
</dbReference>
<evidence type="ECO:0000256" key="5">
    <source>
        <dbReference type="ARBA" id="ARBA00023242"/>
    </source>
</evidence>
<name>A0A0D2A5R3_9EURO</name>
<dbReference type="HOGENOM" id="CLU_023880_3_0_1"/>
<organism evidence="7 8">
    <name type="scientific">Cladophialophora immunda</name>
    <dbReference type="NCBI Taxonomy" id="569365"/>
    <lineage>
        <taxon>Eukaryota</taxon>
        <taxon>Fungi</taxon>
        <taxon>Dikarya</taxon>
        <taxon>Ascomycota</taxon>
        <taxon>Pezizomycotina</taxon>
        <taxon>Eurotiomycetes</taxon>
        <taxon>Chaetothyriomycetidae</taxon>
        <taxon>Chaetothyriales</taxon>
        <taxon>Herpotrichiellaceae</taxon>
        <taxon>Cladophialophora</taxon>
    </lineage>
</organism>
<dbReference type="Pfam" id="PF04082">
    <property type="entry name" value="Fungal_trans"/>
    <property type="match status" value="1"/>
</dbReference>
<proteinExistence type="predicted"/>
<dbReference type="GO" id="GO:0005634">
    <property type="term" value="C:nucleus"/>
    <property type="evidence" value="ECO:0007669"/>
    <property type="project" value="UniProtKB-SubCell"/>
</dbReference>
<dbReference type="CDD" id="cd12148">
    <property type="entry name" value="fungal_TF_MHR"/>
    <property type="match status" value="1"/>
</dbReference>
<keyword evidence="5" id="KW-0539">Nucleus</keyword>
<gene>
    <name evidence="7" type="ORF">PV07_02390</name>
</gene>
<evidence type="ECO:0000259" key="6">
    <source>
        <dbReference type="SMART" id="SM00906"/>
    </source>
</evidence>
<keyword evidence="2" id="KW-0479">Metal-binding</keyword>
<dbReference type="AlphaFoldDB" id="A0A0D2A5R3"/>
<evidence type="ECO:0000256" key="3">
    <source>
        <dbReference type="ARBA" id="ARBA00023015"/>
    </source>
</evidence>
<evidence type="ECO:0000313" key="7">
    <source>
        <dbReference type="EMBL" id="KIW35706.1"/>
    </source>
</evidence>
<keyword evidence="4" id="KW-0804">Transcription</keyword>
<dbReference type="SMART" id="SM00906">
    <property type="entry name" value="Fungal_trans"/>
    <property type="match status" value="1"/>
</dbReference>
<accession>A0A0D2A5R3</accession>